<evidence type="ECO:0000313" key="1">
    <source>
        <dbReference type="EMBL" id="MBM6876619.1"/>
    </source>
</evidence>
<evidence type="ECO:0008006" key="3">
    <source>
        <dbReference type="Google" id="ProtNLM"/>
    </source>
</evidence>
<keyword evidence="2" id="KW-1185">Reference proteome</keyword>
<protein>
    <recommendedName>
        <fullName evidence="3">DUF3837 domain-containing protein</fullName>
    </recommendedName>
</protein>
<dbReference type="Pfam" id="PF20124">
    <property type="entry name" value="DUF6514"/>
    <property type="match status" value="1"/>
</dbReference>
<name>A0ABS2G819_9FIRM</name>
<gene>
    <name evidence="1" type="ORF">H9X83_00385</name>
</gene>
<dbReference type="RefSeq" id="WP_205132467.1">
    <property type="nucleotide sequence ID" value="NZ_JACSNT010000001.1"/>
</dbReference>
<organism evidence="1 2">
    <name type="scientific">Anaerotignum lactatifermentans</name>
    <dbReference type="NCBI Taxonomy" id="160404"/>
    <lineage>
        <taxon>Bacteria</taxon>
        <taxon>Bacillati</taxon>
        <taxon>Bacillota</taxon>
        <taxon>Clostridia</taxon>
        <taxon>Lachnospirales</taxon>
        <taxon>Anaerotignaceae</taxon>
        <taxon>Anaerotignum</taxon>
    </lineage>
</organism>
<dbReference type="EMBL" id="JACSNV010000001">
    <property type="protein sequence ID" value="MBM6876619.1"/>
    <property type="molecule type" value="Genomic_DNA"/>
</dbReference>
<reference evidence="1 2" key="1">
    <citation type="journal article" date="2021" name="Sci. Rep.">
        <title>The distribution of antibiotic resistance genes in chicken gut microbiota commensals.</title>
        <authorList>
            <person name="Juricova H."/>
            <person name="Matiasovicova J."/>
            <person name="Kubasova T."/>
            <person name="Cejkova D."/>
            <person name="Rychlik I."/>
        </authorList>
    </citation>
    <scope>NUCLEOTIDE SEQUENCE [LARGE SCALE GENOMIC DNA]</scope>
    <source>
        <strain evidence="1 2">An431b</strain>
    </source>
</reference>
<proteinExistence type="predicted"/>
<comment type="caution">
    <text evidence="1">The sequence shown here is derived from an EMBL/GenBank/DDBJ whole genome shotgun (WGS) entry which is preliminary data.</text>
</comment>
<dbReference type="Proteomes" id="UP000729290">
    <property type="component" value="Unassembled WGS sequence"/>
</dbReference>
<accession>A0ABS2G819</accession>
<sequence>MEQTMIEQKQIADERNRFWTVRYWLLACPAEEDGLVFGAAIDRCNEERLVEREEVPGLSRQKEDVLLFLERLSRGDALPVELMALADDYISEREVG</sequence>
<evidence type="ECO:0000313" key="2">
    <source>
        <dbReference type="Proteomes" id="UP000729290"/>
    </source>
</evidence>
<dbReference type="InterPro" id="IPR017016">
    <property type="entry name" value="UCP033595"/>
</dbReference>